<protein>
    <recommendedName>
        <fullName evidence="2">Anthrax toxin lethal/endema factor N-/C-terminal domain-containing protein</fullName>
    </recommendedName>
</protein>
<evidence type="ECO:0000313" key="4">
    <source>
        <dbReference type="Proteomes" id="UP000539953"/>
    </source>
</evidence>
<keyword evidence="1" id="KW-0472">Membrane</keyword>
<feature type="transmembrane region" description="Helical" evidence="1">
    <location>
        <begin position="58"/>
        <end position="79"/>
    </location>
</feature>
<name>A0A7W8CZJ0_9FIRM</name>
<feature type="domain" description="Anthrax toxin lethal/endema factor N-/C-terminal" evidence="2">
    <location>
        <begin position="214"/>
        <end position="301"/>
    </location>
</feature>
<organism evidence="3 4">
    <name type="scientific">Catenisphaera adipataccumulans</name>
    <dbReference type="NCBI Taxonomy" id="700500"/>
    <lineage>
        <taxon>Bacteria</taxon>
        <taxon>Bacillati</taxon>
        <taxon>Bacillota</taxon>
        <taxon>Erysipelotrichia</taxon>
        <taxon>Erysipelotrichales</taxon>
        <taxon>Erysipelotrichaceae</taxon>
        <taxon>Catenisphaera</taxon>
    </lineage>
</organism>
<reference evidence="3 4" key="1">
    <citation type="submission" date="2020-08" db="EMBL/GenBank/DDBJ databases">
        <title>Genomic Encyclopedia of Type Strains, Phase IV (KMG-IV): sequencing the most valuable type-strain genomes for metagenomic binning, comparative biology and taxonomic classification.</title>
        <authorList>
            <person name="Goeker M."/>
        </authorList>
    </citation>
    <scope>NUCLEOTIDE SEQUENCE [LARGE SCALE GENOMIC DNA]</scope>
    <source>
        <strain evidence="3 4">DSM 25799</strain>
    </source>
</reference>
<gene>
    <name evidence="3" type="ORF">HNQ47_000860</name>
</gene>
<keyword evidence="1" id="KW-0812">Transmembrane</keyword>
<evidence type="ECO:0000256" key="1">
    <source>
        <dbReference type="SAM" id="Phobius"/>
    </source>
</evidence>
<evidence type="ECO:0000259" key="2">
    <source>
        <dbReference type="Pfam" id="PF07737"/>
    </source>
</evidence>
<dbReference type="InterPro" id="IPR024079">
    <property type="entry name" value="MetalloPept_cat_dom_sf"/>
</dbReference>
<evidence type="ECO:0000313" key="3">
    <source>
        <dbReference type="EMBL" id="MBB5182840.1"/>
    </source>
</evidence>
<accession>A0A7W8CZJ0</accession>
<comment type="caution">
    <text evidence="3">The sequence shown here is derived from an EMBL/GenBank/DDBJ whole genome shotgun (WGS) entry which is preliminary data.</text>
</comment>
<dbReference type="InterPro" id="IPR014781">
    <property type="entry name" value="Anthrax_toxin_lethal/edema_N/C"/>
</dbReference>
<dbReference type="SUPFAM" id="SSF55486">
    <property type="entry name" value="Metalloproteases ('zincins'), catalytic domain"/>
    <property type="match status" value="1"/>
</dbReference>
<dbReference type="RefSeq" id="WP_183327899.1">
    <property type="nucleotide sequence ID" value="NZ_JACHHK010000003.1"/>
</dbReference>
<sequence length="307" mass="35031">MKTIRRMLISGLLSYFILSLIWNVYTSGWFLRSAYGSNVTGDVNVASALAKIQDFLPAHWIIAASVFIGIYIGLLSYHNRDNFFRMVCVRLLRLSMSILLICAIIFSVYTLVPLNENVLYNAEQYHEYITNEQELPEISVEADSSYQTDIDQIESAIQSMPQFLLNRCEKIIICDSQTYLAYGDQYNISSVSGTAAFSKSDDLSIYIRITAGMNVSNTYDQTIAHELSHIYDFSMHSFGIDPYGCSDTDEFSELYKKYGSKLTAYGATDQHEFFAEAGSYYILYPDTLRTNCPEVYTYFDNIYGPYM</sequence>
<feature type="transmembrane region" description="Helical" evidence="1">
    <location>
        <begin position="91"/>
        <end position="112"/>
    </location>
</feature>
<feature type="transmembrane region" description="Helical" evidence="1">
    <location>
        <begin position="7"/>
        <end position="25"/>
    </location>
</feature>
<proteinExistence type="predicted"/>
<dbReference type="Gene3D" id="3.40.390.10">
    <property type="entry name" value="Collagenase (Catalytic Domain)"/>
    <property type="match status" value="1"/>
</dbReference>
<keyword evidence="4" id="KW-1185">Reference proteome</keyword>
<dbReference type="Proteomes" id="UP000539953">
    <property type="component" value="Unassembled WGS sequence"/>
</dbReference>
<dbReference type="EMBL" id="JACHHK010000003">
    <property type="protein sequence ID" value="MBB5182840.1"/>
    <property type="molecule type" value="Genomic_DNA"/>
</dbReference>
<dbReference type="GO" id="GO:0008237">
    <property type="term" value="F:metallopeptidase activity"/>
    <property type="evidence" value="ECO:0007669"/>
    <property type="project" value="InterPro"/>
</dbReference>
<keyword evidence="1" id="KW-1133">Transmembrane helix</keyword>
<dbReference type="Pfam" id="PF07737">
    <property type="entry name" value="ATLF"/>
    <property type="match status" value="1"/>
</dbReference>
<dbReference type="AlphaFoldDB" id="A0A7W8CZJ0"/>